<evidence type="ECO:0000256" key="1">
    <source>
        <dbReference type="SAM" id="MobiDB-lite"/>
    </source>
</evidence>
<proteinExistence type="predicted"/>
<reference evidence="3" key="1">
    <citation type="submission" date="2022-12" db="EMBL/GenBank/DDBJ databases">
        <authorList>
            <person name="Webb A."/>
        </authorList>
    </citation>
    <scope>NUCLEOTIDE SEQUENCE</scope>
    <source>
        <strain evidence="3">Pd1</strain>
    </source>
</reference>
<evidence type="ECO:0000259" key="2">
    <source>
        <dbReference type="SMART" id="SM00672"/>
    </source>
</evidence>
<gene>
    <name evidence="3" type="ORF">PDE001_LOCUS6340</name>
</gene>
<dbReference type="InterPro" id="IPR006598">
    <property type="entry name" value="CAP10"/>
</dbReference>
<name>A0AAV0UHS7_9STRA</name>
<dbReference type="AlphaFoldDB" id="A0AAV0UHS7"/>
<dbReference type="PANTHER" id="PTHR12203:SF119">
    <property type="entry name" value="GLYCOSYL TRANSFERASE CAP10 DOMAIN-CONTAINING PROTEIN"/>
    <property type="match status" value="1"/>
</dbReference>
<dbReference type="SMART" id="SM00672">
    <property type="entry name" value="CAP10"/>
    <property type="match status" value="1"/>
</dbReference>
<evidence type="ECO:0000313" key="3">
    <source>
        <dbReference type="EMBL" id="CAI5736562.1"/>
    </source>
</evidence>
<dbReference type="Proteomes" id="UP001162029">
    <property type="component" value="Unassembled WGS sequence"/>
</dbReference>
<sequence length="309" mass="36791">MTFLRHEDFIFKGGRQHFIPIYEQSKFKYILYVEGHCAANRYAFLMRLGSVILKVESRCVADEMWYYPVLKPFNDHVPIKADLSDLAEKIRWCRENDDKCEQIAAHANELYERFVSKEAIHDYVEVICNRVAQRFQTTPNWYKRPERVESTEKPNFGHSRGMCVGGANARYCKRCHEMKDDDEEARVNRKRERESSRDDNRADRGRGSHSYNDYGRDRGRGRNRDRGRGRNRDRGRGRNRDRDRDRYNCSDSRGGDYDCHDRGYGVGSENLYRRDDTERQDRSPKRRRVQQCRKCRRAKSACQCSFRGH</sequence>
<accession>A0AAV0UHS7</accession>
<dbReference type="PANTHER" id="PTHR12203">
    <property type="entry name" value="KDEL LYS-ASP-GLU-LEU CONTAINING - RELATED"/>
    <property type="match status" value="1"/>
</dbReference>
<feature type="compositionally biased region" description="Basic and acidic residues" evidence="1">
    <location>
        <begin position="183"/>
        <end position="206"/>
    </location>
</feature>
<dbReference type="InterPro" id="IPR051091">
    <property type="entry name" value="O-Glucosyltr/Glycosyltrsf_90"/>
</dbReference>
<dbReference type="EMBL" id="CANTFM010001199">
    <property type="protein sequence ID" value="CAI5736562.1"/>
    <property type="molecule type" value="Genomic_DNA"/>
</dbReference>
<evidence type="ECO:0000313" key="4">
    <source>
        <dbReference type="Proteomes" id="UP001162029"/>
    </source>
</evidence>
<dbReference type="Pfam" id="PF05686">
    <property type="entry name" value="Glyco_transf_90"/>
    <property type="match status" value="1"/>
</dbReference>
<keyword evidence="4" id="KW-1185">Reference proteome</keyword>
<comment type="caution">
    <text evidence="3">The sequence shown here is derived from an EMBL/GenBank/DDBJ whole genome shotgun (WGS) entry which is preliminary data.</text>
</comment>
<feature type="region of interest" description="Disordered" evidence="1">
    <location>
        <begin position="183"/>
        <end position="247"/>
    </location>
</feature>
<protein>
    <recommendedName>
        <fullName evidence="2">Glycosyl transferase CAP10 domain-containing protein</fullName>
    </recommendedName>
</protein>
<feature type="compositionally biased region" description="Basic and acidic residues" evidence="1">
    <location>
        <begin position="214"/>
        <end position="247"/>
    </location>
</feature>
<feature type="domain" description="Glycosyl transferase CAP10" evidence="2">
    <location>
        <begin position="1"/>
        <end position="136"/>
    </location>
</feature>
<organism evidence="3 4">
    <name type="scientific">Peronospora destructor</name>
    <dbReference type="NCBI Taxonomy" id="86335"/>
    <lineage>
        <taxon>Eukaryota</taxon>
        <taxon>Sar</taxon>
        <taxon>Stramenopiles</taxon>
        <taxon>Oomycota</taxon>
        <taxon>Peronosporomycetes</taxon>
        <taxon>Peronosporales</taxon>
        <taxon>Peronosporaceae</taxon>
        <taxon>Peronospora</taxon>
    </lineage>
</organism>